<dbReference type="RefSeq" id="WP_150337657.1">
    <property type="nucleotide sequence ID" value="NZ_JAERIX010000014.1"/>
</dbReference>
<sequence>MKSKLLVSAILASAVATSASAVNVELFGHLGMVYNQEFGDYTHLNKDGVNYGGFTGHLGIDIGSSGVGFGVGGWGGSQIWATNDYAKHNVYGDKYIDLSDLYFRYNGTFDFYVGRFSNSFMKSDWLNSYAQGVGFSYNLGKSNIWVSWINDHTTYGVLPGRIASELTAYHRFPSSFNNFDIGKRDIIAGGANLDFGIFQVDPFVHYFLDSYAQSNVLQAGTRAALVLGGSGIKSITSGKFMWQNGWNGNTFFVQLEEELRFQDIFKLGGGWYMVGDNAGIKTISDNTRFYGRYVMPSHAGYFGAGSSTWYAFGGVEHERVKLDVLYAGGDYSEFSAVASVRVLDMKLGFMREGLGIDVGGGYVGNGFGNNIQFHNALAFAKLVF</sequence>
<evidence type="ECO:0000313" key="2">
    <source>
        <dbReference type="EMBL" id="KAA8707634.1"/>
    </source>
</evidence>
<protein>
    <recommendedName>
        <fullName evidence="4">Outer membrane protein</fullName>
    </recommendedName>
</protein>
<organism evidence="2 3">
    <name type="scientific">Helicobacter canis</name>
    <dbReference type="NCBI Taxonomy" id="29419"/>
    <lineage>
        <taxon>Bacteria</taxon>
        <taxon>Pseudomonadati</taxon>
        <taxon>Campylobacterota</taxon>
        <taxon>Epsilonproteobacteria</taxon>
        <taxon>Campylobacterales</taxon>
        <taxon>Helicobacteraceae</taxon>
        <taxon>Helicobacter</taxon>
    </lineage>
</organism>
<name>A0A5M9QG30_9HELI</name>
<accession>A0A5M9QG30</accession>
<reference evidence="2 3" key="1">
    <citation type="submission" date="2019-09" db="EMBL/GenBank/DDBJ databases">
        <title>Draft genome sequence of various Type strains from the CCUG.</title>
        <authorList>
            <person name="Pineiro-Iglesias B."/>
            <person name="Tunovic T."/>
            <person name="Unosson C."/>
            <person name="Inganas E."/>
            <person name="Ohlen M."/>
            <person name="Cardew S."/>
            <person name="Jensie-Markopoulos S."/>
            <person name="Salva-Serra F."/>
            <person name="Jaen-Luchoro D."/>
            <person name="Karlsson R."/>
            <person name="Svensson-Stadler L."/>
            <person name="Chun J."/>
            <person name="Moore E."/>
        </authorList>
    </citation>
    <scope>NUCLEOTIDE SEQUENCE [LARGE SCALE GENOMIC DNA]</scope>
    <source>
        <strain evidence="2 3">CCUG 32756T</strain>
    </source>
</reference>
<dbReference type="AlphaFoldDB" id="A0A5M9QG30"/>
<keyword evidence="1" id="KW-0732">Signal</keyword>
<dbReference type="EMBL" id="VXKE01000021">
    <property type="protein sequence ID" value="KAA8707634.1"/>
    <property type="molecule type" value="Genomic_DNA"/>
</dbReference>
<comment type="caution">
    <text evidence="2">The sequence shown here is derived from an EMBL/GenBank/DDBJ whole genome shotgun (WGS) entry which is preliminary data.</text>
</comment>
<feature type="chain" id="PRO_5024355513" description="Outer membrane protein" evidence="1">
    <location>
        <begin position="22"/>
        <end position="384"/>
    </location>
</feature>
<evidence type="ECO:0000313" key="3">
    <source>
        <dbReference type="Proteomes" id="UP000323707"/>
    </source>
</evidence>
<feature type="signal peptide" evidence="1">
    <location>
        <begin position="1"/>
        <end position="21"/>
    </location>
</feature>
<evidence type="ECO:0008006" key="4">
    <source>
        <dbReference type="Google" id="ProtNLM"/>
    </source>
</evidence>
<proteinExistence type="predicted"/>
<evidence type="ECO:0000256" key="1">
    <source>
        <dbReference type="SAM" id="SignalP"/>
    </source>
</evidence>
<gene>
    <name evidence="2" type="ORF">F4V45_07085</name>
</gene>
<dbReference type="Proteomes" id="UP000323707">
    <property type="component" value="Unassembled WGS sequence"/>
</dbReference>